<organism evidence="1 2">
    <name type="scientific">Smallanthus sonchifolius</name>
    <dbReference type="NCBI Taxonomy" id="185202"/>
    <lineage>
        <taxon>Eukaryota</taxon>
        <taxon>Viridiplantae</taxon>
        <taxon>Streptophyta</taxon>
        <taxon>Embryophyta</taxon>
        <taxon>Tracheophyta</taxon>
        <taxon>Spermatophyta</taxon>
        <taxon>Magnoliopsida</taxon>
        <taxon>eudicotyledons</taxon>
        <taxon>Gunneridae</taxon>
        <taxon>Pentapetalae</taxon>
        <taxon>asterids</taxon>
        <taxon>campanulids</taxon>
        <taxon>Asterales</taxon>
        <taxon>Asteraceae</taxon>
        <taxon>Asteroideae</taxon>
        <taxon>Heliantheae alliance</taxon>
        <taxon>Millerieae</taxon>
        <taxon>Smallanthus</taxon>
    </lineage>
</organism>
<accession>A0ACB8ZCR6</accession>
<gene>
    <name evidence="1" type="ORF">L1987_78580</name>
</gene>
<evidence type="ECO:0000313" key="1">
    <source>
        <dbReference type="EMBL" id="KAI3695582.1"/>
    </source>
</evidence>
<comment type="caution">
    <text evidence="1">The sequence shown here is derived from an EMBL/GenBank/DDBJ whole genome shotgun (WGS) entry which is preliminary data.</text>
</comment>
<sequence>MNLNQGASSNSTSMNEADDWNGHNNFPSFRSWEALELVYQVSDDDGMGRSSECGSGSSFGNWGLSFKRRMGVPESSIQSLEEAVHHLVLEMALVVQAVFVVLMVYGHLNIITTQRQVSKDCPSFHLGLYPSAEVEHGRHRGDDWRALAADIEGRQRLVSEIRHVLKAMRRGENLRAEDHMLFDPFINGIAELHDRHRDLRLDVDNMYNSYYRKLEERIGDVNTGLSEEVILCCFCWLTIYKSVS</sequence>
<proteinExistence type="predicted"/>
<reference evidence="1 2" key="2">
    <citation type="journal article" date="2022" name="Mol. Ecol. Resour.">
        <title>The genomes of chicory, endive, great burdock and yacon provide insights into Asteraceae paleo-polyploidization history and plant inulin production.</title>
        <authorList>
            <person name="Fan W."/>
            <person name="Wang S."/>
            <person name="Wang H."/>
            <person name="Wang A."/>
            <person name="Jiang F."/>
            <person name="Liu H."/>
            <person name="Zhao H."/>
            <person name="Xu D."/>
            <person name="Zhang Y."/>
        </authorList>
    </citation>
    <scope>NUCLEOTIDE SEQUENCE [LARGE SCALE GENOMIC DNA]</scope>
    <source>
        <strain evidence="2">cv. Yunnan</strain>
        <tissue evidence="1">Leaves</tissue>
    </source>
</reference>
<reference evidence="2" key="1">
    <citation type="journal article" date="2022" name="Mol. Ecol. Resour.">
        <title>The genomes of chicory, endive, great burdock and yacon provide insights into Asteraceae palaeo-polyploidization history and plant inulin production.</title>
        <authorList>
            <person name="Fan W."/>
            <person name="Wang S."/>
            <person name="Wang H."/>
            <person name="Wang A."/>
            <person name="Jiang F."/>
            <person name="Liu H."/>
            <person name="Zhao H."/>
            <person name="Xu D."/>
            <person name="Zhang Y."/>
        </authorList>
    </citation>
    <scope>NUCLEOTIDE SEQUENCE [LARGE SCALE GENOMIC DNA]</scope>
    <source>
        <strain evidence="2">cv. Yunnan</strain>
    </source>
</reference>
<name>A0ACB8ZCR6_9ASTR</name>
<evidence type="ECO:0000313" key="2">
    <source>
        <dbReference type="Proteomes" id="UP001056120"/>
    </source>
</evidence>
<keyword evidence="2" id="KW-1185">Reference proteome</keyword>
<protein>
    <submittedName>
        <fullName evidence="1">Uncharacterized protein</fullName>
    </submittedName>
</protein>
<dbReference type="Proteomes" id="UP001056120">
    <property type="component" value="Linkage Group LG26"/>
</dbReference>
<dbReference type="EMBL" id="CM042043">
    <property type="protein sequence ID" value="KAI3695582.1"/>
    <property type="molecule type" value="Genomic_DNA"/>
</dbReference>